<protein>
    <recommendedName>
        <fullName evidence="9">Histidine--tRNA ligase</fullName>
        <ecNumber evidence="9">6.1.1.21</ecNumber>
    </recommendedName>
    <alternativeName>
        <fullName evidence="9">Histidyl-tRNA synthetase</fullName>
        <shortName evidence="9">HisRS</shortName>
    </alternativeName>
</protein>
<dbReference type="GO" id="GO:0005737">
    <property type="term" value="C:cytoplasm"/>
    <property type="evidence" value="ECO:0007669"/>
    <property type="project" value="UniProtKB-SubCell"/>
</dbReference>
<organism evidence="12 13">
    <name type="scientific">Haladaptatus pallidirubidus</name>
    <dbReference type="NCBI Taxonomy" id="1008152"/>
    <lineage>
        <taxon>Archaea</taxon>
        <taxon>Methanobacteriati</taxon>
        <taxon>Methanobacteriota</taxon>
        <taxon>Stenosarchaea group</taxon>
        <taxon>Halobacteria</taxon>
        <taxon>Halobacteriales</taxon>
        <taxon>Haladaptataceae</taxon>
        <taxon>Haladaptatus</taxon>
    </lineage>
</organism>
<dbReference type="InterPro" id="IPR004154">
    <property type="entry name" value="Anticodon-bd"/>
</dbReference>
<feature type="binding site" evidence="10">
    <location>
        <begin position="96"/>
        <end position="98"/>
    </location>
    <ligand>
        <name>L-histidine</name>
        <dbReference type="ChEBI" id="CHEBI:57595"/>
    </ligand>
</feature>
<comment type="similarity">
    <text evidence="2 9">Belongs to the class-II aminoacyl-tRNA synthetase family.</text>
</comment>
<dbReference type="Proteomes" id="UP001501729">
    <property type="component" value="Unassembled WGS sequence"/>
</dbReference>
<evidence type="ECO:0000256" key="1">
    <source>
        <dbReference type="ARBA" id="ARBA00004496"/>
    </source>
</evidence>
<evidence type="ECO:0000256" key="2">
    <source>
        <dbReference type="ARBA" id="ARBA00008226"/>
    </source>
</evidence>
<evidence type="ECO:0000313" key="13">
    <source>
        <dbReference type="Proteomes" id="UP001501729"/>
    </source>
</evidence>
<feature type="binding site" evidence="10">
    <location>
        <position position="143"/>
    </location>
    <ligand>
        <name>L-histidine</name>
        <dbReference type="ChEBI" id="CHEBI:57595"/>
    </ligand>
</feature>
<dbReference type="Pfam" id="PF13393">
    <property type="entry name" value="tRNA-synt_His"/>
    <property type="match status" value="1"/>
</dbReference>
<keyword evidence="4 9" id="KW-0547">Nucleotide-binding</keyword>
<proteinExistence type="inferred from homology"/>
<keyword evidence="6 9" id="KW-0648">Protein biosynthesis</keyword>
<evidence type="ECO:0000259" key="11">
    <source>
        <dbReference type="PROSITE" id="PS50862"/>
    </source>
</evidence>
<dbReference type="AlphaFoldDB" id="A0AAV3UHN2"/>
<keyword evidence="5 9" id="KW-0067">ATP-binding</keyword>
<name>A0AAV3UHN2_9EURY</name>
<dbReference type="Gene3D" id="3.40.50.800">
    <property type="entry name" value="Anticodon-binding domain"/>
    <property type="match status" value="1"/>
</dbReference>
<dbReference type="PIRSF" id="PIRSF001549">
    <property type="entry name" value="His-tRNA_synth"/>
    <property type="match status" value="1"/>
</dbReference>
<evidence type="ECO:0000256" key="9">
    <source>
        <dbReference type="HAMAP-Rule" id="MF_00127"/>
    </source>
</evidence>
<evidence type="ECO:0000256" key="5">
    <source>
        <dbReference type="ARBA" id="ARBA00022840"/>
    </source>
</evidence>
<dbReference type="CDD" id="cd00773">
    <property type="entry name" value="HisRS-like_core"/>
    <property type="match status" value="1"/>
</dbReference>
<dbReference type="NCBIfam" id="TIGR00442">
    <property type="entry name" value="hisS"/>
    <property type="match status" value="1"/>
</dbReference>
<dbReference type="PROSITE" id="PS50862">
    <property type="entry name" value="AA_TRNA_LIGASE_II"/>
    <property type="match status" value="1"/>
</dbReference>
<keyword evidence="9" id="KW-0963">Cytoplasm</keyword>
<accession>A0AAV3UHN2</accession>
<dbReference type="InterPro" id="IPR041715">
    <property type="entry name" value="HisRS-like_core"/>
</dbReference>
<keyword evidence="13" id="KW-1185">Reference proteome</keyword>
<comment type="catalytic activity">
    <reaction evidence="8 9">
        <text>tRNA(His) + L-histidine + ATP = L-histidyl-tRNA(His) + AMP + diphosphate + H(+)</text>
        <dbReference type="Rhea" id="RHEA:17313"/>
        <dbReference type="Rhea" id="RHEA-COMP:9665"/>
        <dbReference type="Rhea" id="RHEA-COMP:9689"/>
        <dbReference type="ChEBI" id="CHEBI:15378"/>
        <dbReference type="ChEBI" id="CHEBI:30616"/>
        <dbReference type="ChEBI" id="CHEBI:33019"/>
        <dbReference type="ChEBI" id="CHEBI:57595"/>
        <dbReference type="ChEBI" id="CHEBI:78442"/>
        <dbReference type="ChEBI" id="CHEBI:78527"/>
        <dbReference type="ChEBI" id="CHEBI:456215"/>
        <dbReference type="EC" id="6.1.1.21"/>
    </reaction>
</comment>
<keyword evidence="7 9" id="KW-0030">Aminoacyl-tRNA synthetase</keyword>
<evidence type="ECO:0000256" key="8">
    <source>
        <dbReference type="ARBA" id="ARBA00047639"/>
    </source>
</evidence>
<dbReference type="PANTHER" id="PTHR43707">
    <property type="entry name" value="HISTIDYL-TRNA SYNTHETASE"/>
    <property type="match status" value="1"/>
</dbReference>
<sequence>MPFGIAKRKSLGFDTPHMSELESLKGFYDRYPSEWAAWRELVNTVEETAREFGFRELDAPSVEPTDLFRVKSGEDIVEETYSFVDKGGREVTLLPEQTPTRARLVQQRKDLGTPIKWFDTSKRWRYEAVQKGRDREFFQTDFDIFGVKSVEADAEIIACAGTIFEKLGVADSVEFKLNDRQLLDALLRGIGVGENKDVMRVIDKKEKISREEFLGKLEAEGVDRDTAEEIDELTAISGEMKSALVELSDKAPENEAADEAIGRMHDLYNALSAYGVESMCRFDLSIVRGMDYYTGLVFEAFATESDLRALFGGGRYDDLIGLFGNRDVPAIGFAFGYSPTMQLLKELGKWPDEAISTDVYVLTVSDSVHQIGLEYAMGLRRGGLKVETNLTDRSVGEQFGYADRINAEHTIVVGERDLNEGVVTVQNMASGEEEQIPKDDVVEYVLNL</sequence>
<dbReference type="InterPro" id="IPR004516">
    <property type="entry name" value="HisRS/HisZ"/>
</dbReference>
<feature type="binding site" evidence="10">
    <location>
        <position position="288"/>
    </location>
    <ligand>
        <name>L-histidine</name>
        <dbReference type="ChEBI" id="CHEBI:57595"/>
    </ligand>
</feature>
<evidence type="ECO:0000256" key="3">
    <source>
        <dbReference type="ARBA" id="ARBA00022598"/>
    </source>
</evidence>
<dbReference type="InterPro" id="IPR015807">
    <property type="entry name" value="His-tRNA-ligase"/>
</dbReference>
<feature type="binding site" evidence="10">
    <location>
        <begin position="292"/>
        <end position="293"/>
    </location>
    <ligand>
        <name>L-histidine</name>
        <dbReference type="ChEBI" id="CHEBI:57595"/>
    </ligand>
</feature>
<dbReference type="EC" id="6.1.1.21" evidence="9"/>
<dbReference type="InterPro" id="IPR033656">
    <property type="entry name" value="HisRS_anticodon"/>
</dbReference>
<feature type="domain" description="Aminoacyl-transfer RNA synthetases class-II family profile" evidence="11">
    <location>
        <begin position="1"/>
        <end position="156"/>
    </location>
</feature>
<dbReference type="InterPro" id="IPR006195">
    <property type="entry name" value="aa-tRNA-synth_II"/>
</dbReference>
<dbReference type="EMBL" id="BAABKX010000008">
    <property type="protein sequence ID" value="GAA5050328.1"/>
    <property type="molecule type" value="Genomic_DNA"/>
</dbReference>
<dbReference type="Pfam" id="PF03129">
    <property type="entry name" value="HGTP_anticodon"/>
    <property type="match status" value="1"/>
</dbReference>
<reference evidence="12 13" key="1">
    <citation type="journal article" date="2019" name="Int. J. Syst. Evol. Microbiol.">
        <title>The Global Catalogue of Microorganisms (GCM) 10K type strain sequencing project: providing services to taxonomists for standard genome sequencing and annotation.</title>
        <authorList>
            <consortium name="The Broad Institute Genomics Platform"/>
            <consortium name="The Broad Institute Genome Sequencing Center for Infectious Disease"/>
            <person name="Wu L."/>
            <person name="Ma J."/>
        </authorList>
    </citation>
    <scope>NUCLEOTIDE SEQUENCE [LARGE SCALE GENOMIC DNA]</scope>
    <source>
        <strain evidence="12 13">JCM 17504</strain>
    </source>
</reference>
<dbReference type="SUPFAM" id="SSF55681">
    <property type="entry name" value="Class II aaRS and biotin synthetases"/>
    <property type="match status" value="1"/>
</dbReference>
<dbReference type="Gene3D" id="3.30.930.10">
    <property type="entry name" value="Bira Bifunctional Protein, Domain 2"/>
    <property type="match status" value="1"/>
</dbReference>
<dbReference type="HAMAP" id="MF_00127">
    <property type="entry name" value="His_tRNA_synth"/>
    <property type="match status" value="1"/>
</dbReference>
<dbReference type="GO" id="GO:0006427">
    <property type="term" value="P:histidyl-tRNA aminoacylation"/>
    <property type="evidence" value="ECO:0007669"/>
    <property type="project" value="UniProtKB-UniRule"/>
</dbReference>
<dbReference type="GO" id="GO:0005524">
    <property type="term" value="F:ATP binding"/>
    <property type="evidence" value="ECO:0007669"/>
    <property type="project" value="UniProtKB-UniRule"/>
</dbReference>
<evidence type="ECO:0000256" key="6">
    <source>
        <dbReference type="ARBA" id="ARBA00022917"/>
    </source>
</evidence>
<dbReference type="SUPFAM" id="SSF52954">
    <property type="entry name" value="Class II aaRS ABD-related"/>
    <property type="match status" value="1"/>
</dbReference>
<comment type="caution">
    <text evidence="12">The sequence shown here is derived from an EMBL/GenBank/DDBJ whole genome shotgun (WGS) entry which is preliminary data.</text>
</comment>
<dbReference type="GO" id="GO:0004821">
    <property type="term" value="F:histidine-tRNA ligase activity"/>
    <property type="evidence" value="ECO:0007669"/>
    <property type="project" value="UniProtKB-UniRule"/>
</dbReference>
<evidence type="ECO:0000256" key="10">
    <source>
        <dbReference type="PIRSR" id="PIRSR001549-1"/>
    </source>
</evidence>
<dbReference type="PANTHER" id="PTHR43707:SF1">
    <property type="entry name" value="HISTIDINE--TRNA LIGASE, MITOCHONDRIAL-RELATED"/>
    <property type="match status" value="1"/>
</dbReference>
<gene>
    <name evidence="9 12" type="primary">hisS</name>
    <name evidence="12" type="ORF">GCM10025751_24290</name>
</gene>
<dbReference type="CDD" id="cd00859">
    <property type="entry name" value="HisRS_anticodon"/>
    <property type="match status" value="1"/>
</dbReference>
<evidence type="ECO:0000256" key="4">
    <source>
        <dbReference type="ARBA" id="ARBA00022741"/>
    </source>
</evidence>
<evidence type="ECO:0000256" key="7">
    <source>
        <dbReference type="ARBA" id="ARBA00023146"/>
    </source>
</evidence>
<dbReference type="InterPro" id="IPR036621">
    <property type="entry name" value="Anticodon-bd_dom_sf"/>
</dbReference>
<dbReference type="InterPro" id="IPR045864">
    <property type="entry name" value="aa-tRNA-synth_II/BPL/LPL"/>
</dbReference>
<keyword evidence="3 9" id="KW-0436">Ligase</keyword>
<comment type="subcellular location">
    <subcellularLocation>
        <location evidence="1 9">Cytoplasm</location>
    </subcellularLocation>
</comment>
<feature type="binding site" evidence="10">
    <location>
        <position position="125"/>
    </location>
    <ligand>
        <name>L-histidine</name>
        <dbReference type="ChEBI" id="CHEBI:57595"/>
    </ligand>
</feature>
<evidence type="ECO:0000313" key="12">
    <source>
        <dbReference type="EMBL" id="GAA5050328.1"/>
    </source>
</evidence>
<feature type="binding site" evidence="10">
    <location>
        <position position="139"/>
    </location>
    <ligand>
        <name>L-histidine</name>
        <dbReference type="ChEBI" id="CHEBI:57595"/>
    </ligand>
</feature>